<feature type="region of interest" description="Disordered" evidence="1">
    <location>
        <begin position="1"/>
        <end position="38"/>
    </location>
</feature>
<dbReference type="OrthoDB" id="2408120at2759"/>
<comment type="caution">
    <text evidence="3">The sequence shown here is derived from an EMBL/GenBank/DDBJ whole genome shotgun (WGS) entry which is preliminary data.</text>
</comment>
<keyword evidence="2" id="KW-1133">Transmembrane helix</keyword>
<proteinExistence type="predicted"/>
<feature type="transmembrane region" description="Helical" evidence="2">
    <location>
        <begin position="50"/>
        <end position="70"/>
    </location>
</feature>
<name>A0A397I8I3_9GLOM</name>
<feature type="compositionally biased region" description="Polar residues" evidence="1">
    <location>
        <begin position="1"/>
        <end position="10"/>
    </location>
</feature>
<organism evidence="3 4">
    <name type="scientific">Diversispora epigaea</name>
    <dbReference type="NCBI Taxonomy" id="1348612"/>
    <lineage>
        <taxon>Eukaryota</taxon>
        <taxon>Fungi</taxon>
        <taxon>Fungi incertae sedis</taxon>
        <taxon>Mucoromycota</taxon>
        <taxon>Glomeromycotina</taxon>
        <taxon>Glomeromycetes</taxon>
        <taxon>Diversisporales</taxon>
        <taxon>Diversisporaceae</taxon>
        <taxon>Diversispora</taxon>
    </lineage>
</organism>
<accession>A0A397I8I3</accession>
<sequence>MKSQSLTTIDIETPTPELQEKGSKGEENGSQKTRDSFNLKRKRNPLHNRIDLIITIGLYYTFLIANSLTLSTVSSSFSEFLFNLLIGSFALTQWKFGQLDLIGRIAGFTLSLQILILLFVLGIFAFTKFTKKSISTVEYHQSSEGEGDEEEINDVKIYYGGPFQIVHIFKSFFVKGNLFKAYYSSIKNLDAQLSQFIGILSCFLIILASLLAENPNDTDTINKTTYKITITIIILLAILNILQWLADIFRVDSDEIIFYVFIKNISSCCSERKPSNKVGIKSKDLRKGPKKRLSSTSEISSKTIPTPQVAKTGTSTVVKTSTGIIASASPQLRAVSSGERPRSVSPSRKPIGSPSRQYSTGSPSSKPVSSLPSPNLSATSLTSLPSHSSASLQNVSSSSLPPSQRQYQPVSLDPTTSFRPHYDPIERQQQEFGSSSSIERQEYESGGSGTERPNVPSLESQRNLGQLERTSSIKRSPSIKKKKGDGG</sequence>
<keyword evidence="2" id="KW-0472">Membrane</keyword>
<feature type="region of interest" description="Disordered" evidence="1">
    <location>
        <begin position="271"/>
        <end position="315"/>
    </location>
</feature>
<protein>
    <submittedName>
        <fullName evidence="3">Uncharacterized protein</fullName>
    </submittedName>
</protein>
<gene>
    <name evidence="3" type="ORF">Glove_269g59</name>
</gene>
<feature type="transmembrane region" description="Helical" evidence="2">
    <location>
        <begin position="224"/>
        <end position="246"/>
    </location>
</feature>
<feature type="compositionally biased region" description="Basic residues" evidence="1">
    <location>
        <begin position="477"/>
        <end position="487"/>
    </location>
</feature>
<feature type="transmembrane region" description="Helical" evidence="2">
    <location>
        <begin position="193"/>
        <end position="212"/>
    </location>
</feature>
<reference evidence="3 4" key="1">
    <citation type="submission" date="2018-08" db="EMBL/GenBank/DDBJ databases">
        <title>Genome and evolution of the arbuscular mycorrhizal fungus Diversispora epigaea (formerly Glomus versiforme) and its bacterial endosymbionts.</title>
        <authorList>
            <person name="Sun X."/>
            <person name="Fei Z."/>
            <person name="Harrison M."/>
        </authorList>
    </citation>
    <scope>NUCLEOTIDE SEQUENCE [LARGE SCALE GENOMIC DNA]</scope>
    <source>
        <strain evidence="3 4">IT104</strain>
    </source>
</reference>
<feature type="compositionally biased region" description="Polar residues" evidence="1">
    <location>
        <begin position="294"/>
        <end position="306"/>
    </location>
</feature>
<feature type="region of interest" description="Disordered" evidence="1">
    <location>
        <begin position="329"/>
        <end position="487"/>
    </location>
</feature>
<evidence type="ECO:0000313" key="4">
    <source>
        <dbReference type="Proteomes" id="UP000266861"/>
    </source>
</evidence>
<feature type="compositionally biased region" description="Basic and acidic residues" evidence="1">
    <location>
        <begin position="420"/>
        <end position="429"/>
    </location>
</feature>
<dbReference type="Proteomes" id="UP000266861">
    <property type="component" value="Unassembled WGS sequence"/>
</dbReference>
<feature type="transmembrane region" description="Helical" evidence="2">
    <location>
        <begin position="106"/>
        <end position="126"/>
    </location>
</feature>
<feature type="compositionally biased region" description="Polar residues" evidence="1">
    <location>
        <begin position="457"/>
        <end position="470"/>
    </location>
</feature>
<evidence type="ECO:0000313" key="3">
    <source>
        <dbReference type="EMBL" id="RHZ70578.1"/>
    </source>
</evidence>
<keyword evidence="2" id="KW-0812">Transmembrane</keyword>
<dbReference type="AlphaFoldDB" id="A0A397I8I3"/>
<feature type="compositionally biased region" description="Low complexity" evidence="1">
    <location>
        <begin position="359"/>
        <end position="404"/>
    </location>
</feature>
<keyword evidence="4" id="KW-1185">Reference proteome</keyword>
<feature type="compositionally biased region" description="Polar residues" evidence="1">
    <location>
        <begin position="405"/>
        <end position="418"/>
    </location>
</feature>
<evidence type="ECO:0000256" key="2">
    <source>
        <dbReference type="SAM" id="Phobius"/>
    </source>
</evidence>
<feature type="compositionally biased region" description="Basic and acidic residues" evidence="1">
    <location>
        <begin position="18"/>
        <end position="38"/>
    </location>
</feature>
<evidence type="ECO:0000256" key="1">
    <source>
        <dbReference type="SAM" id="MobiDB-lite"/>
    </source>
</evidence>
<dbReference type="EMBL" id="PQFF01000246">
    <property type="protein sequence ID" value="RHZ70578.1"/>
    <property type="molecule type" value="Genomic_DNA"/>
</dbReference>